<dbReference type="GO" id="GO:0000460">
    <property type="term" value="P:maturation of 5.8S rRNA"/>
    <property type="evidence" value="ECO:0007669"/>
    <property type="project" value="TreeGrafter"/>
</dbReference>
<proteinExistence type="predicted"/>
<dbReference type="GO" id="GO:0004519">
    <property type="term" value="F:endonuclease activity"/>
    <property type="evidence" value="ECO:0007669"/>
    <property type="project" value="InterPro"/>
</dbReference>
<accession>A0A2D4LTQ9</accession>
<organism evidence="1">
    <name type="scientific">Micrurus spixii</name>
    <name type="common">Amazon coral snake</name>
    <dbReference type="NCBI Taxonomy" id="129469"/>
    <lineage>
        <taxon>Eukaryota</taxon>
        <taxon>Metazoa</taxon>
        <taxon>Chordata</taxon>
        <taxon>Craniata</taxon>
        <taxon>Vertebrata</taxon>
        <taxon>Euteleostomi</taxon>
        <taxon>Lepidosauria</taxon>
        <taxon>Squamata</taxon>
        <taxon>Bifurcata</taxon>
        <taxon>Unidentata</taxon>
        <taxon>Episquamata</taxon>
        <taxon>Toxicofera</taxon>
        <taxon>Serpentes</taxon>
        <taxon>Colubroidea</taxon>
        <taxon>Elapidae</taxon>
        <taxon>Elapinae</taxon>
        <taxon>Micrurus</taxon>
    </lineage>
</organism>
<dbReference type="EMBL" id="IACM01044759">
    <property type="protein sequence ID" value="LAB24477.1"/>
    <property type="molecule type" value="Transcribed_RNA"/>
</dbReference>
<dbReference type="AlphaFoldDB" id="A0A2D4LTQ9"/>
<dbReference type="GO" id="GO:0000470">
    <property type="term" value="P:maturation of LSU-rRNA"/>
    <property type="evidence" value="ECO:0007669"/>
    <property type="project" value="TreeGrafter"/>
</dbReference>
<reference evidence="1" key="1">
    <citation type="submission" date="2017-07" db="EMBL/GenBank/DDBJ databases">
        <authorList>
            <person name="Mikheyev A."/>
            <person name="Grau M."/>
        </authorList>
    </citation>
    <scope>NUCLEOTIDE SEQUENCE</scope>
    <source>
        <tissue evidence="1">Venom_gland</tissue>
    </source>
</reference>
<dbReference type="GO" id="GO:0090730">
    <property type="term" value="C:Las1 complex"/>
    <property type="evidence" value="ECO:0007669"/>
    <property type="project" value="InterPro"/>
</dbReference>
<dbReference type="GO" id="GO:0030687">
    <property type="term" value="C:preribosome, large subunit precursor"/>
    <property type="evidence" value="ECO:0007669"/>
    <property type="project" value="TreeGrafter"/>
</dbReference>
<evidence type="ECO:0000313" key="1">
    <source>
        <dbReference type="EMBL" id="LAB24477.1"/>
    </source>
</evidence>
<dbReference type="PANTHER" id="PTHR15002:SF0">
    <property type="entry name" value="RIBOSOMAL BIOGENESIS PROTEIN LAS1L"/>
    <property type="match status" value="1"/>
</dbReference>
<dbReference type="InterPro" id="IPR007174">
    <property type="entry name" value="Las1"/>
</dbReference>
<sequence>MKQSCLRLFHRHISLQWLKLLRDCLDAPCWASPHLLHLILLSMEPPLPAEAQEKLLYLTSIYTQEDGAFPTSGSTVDVCKPPIHTVESLLKVNAAAAAAAQPALSLPPWRLRLAFRTSQTSSTRCFPSPGFTPTRASPVAGPKTSSVPFFFKSKFKQAYLCFGFKNQIPESEV</sequence>
<name>A0A2D4LTQ9_9SAUR</name>
<reference evidence="1" key="2">
    <citation type="submission" date="2017-11" db="EMBL/GenBank/DDBJ databases">
        <title>Coralsnake Venomics: Analyses of Venom Gland Transcriptomes and Proteomes of Six Brazilian Taxa.</title>
        <authorList>
            <person name="Aird S.D."/>
            <person name="Jorge da Silva N."/>
            <person name="Qiu L."/>
            <person name="Villar-Briones A."/>
            <person name="Aparecida-Saddi V."/>
            <person name="Campos-Telles M.P."/>
            <person name="Grau M."/>
            <person name="Mikheyev A.S."/>
        </authorList>
    </citation>
    <scope>NUCLEOTIDE SEQUENCE</scope>
    <source>
        <tissue evidence="1">Venom_gland</tissue>
    </source>
</reference>
<protein>
    <submittedName>
        <fullName evidence="1">Uncharacterized protein</fullName>
    </submittedName>
</protein>
<dbReference type="PANTHER" id="PTHR15002">
    <property type="entry name" value="RIBOSOMAL BIOGENESIS PROTEIN LAS1L"/>
    <property type="match status" value="1"/>
</dbReference>